<feature type="compositionally biased region" description="Low complexity" evidence="4">
    <location>
        <begin position="137"/>
        <end position="146"/>
    </location>
</feature>
<dbReference type="PANTHER" id="PTHR12784">
    <property type="entry name" value="STEERIN"/>
    <property type="match status" value="1"/>
</dbReference>
<dbReference type="InterPro" id="IPR036872">
    <property type="entry name" value="CH_dom_sf"/>
</dbReference>
<feature type="region of interest" description="Disordered" evidence="4">
    <location>
        <begin position="137"/>
        <end position="937"/>
    </location>
</feature>
<reference evidence="7" key="1">
    <citation type="submission" date="2025-08" db="UniProtKB">
        <authorList>
            <consortium name="RefSeq"/>
        </authorList>
    </citation>
    <scope>IDENTIFICATION</scope>
    <source>
        <tissue evidence="7">Gonads</tissue>
    </source>
</reference>
<dbReference type="InterPro" id="IPR039041">
    <property type="entry name" value="Nav/unc-53"/>
</dbReference>
<feature type="compositionally biased region" description="Polar residues" evidence="4">
    <location>
        <begin position="1271"/>
        <end position="1291"/>
    </location>
</feature>
<dbReference type="GO" id="GO:0005524">
    <property type="term" value="F:ATP binding"/>
    <property type="evidence" value="ECO:0007669"/>
    <property type="project" value="InterPro"/>
</dbReference>
<accession>A0A1S3J6A5</accession>
<feature type="region of interest" description="Disordered" evidence="4">
    <location>
        <begin position="1929"/>
        <end position="1986"/>
    </location>
</feature>
<feature type="compositionally biased region" description="Low complexity" evidence="4">
    <location>
        <begin position="501"/>
        <end position="525"/>
    </location>
</feature>
<feature type="compositionally biased region" description="Polar residues" evidence="4">
    <location>
        <begin position="1088"/>
        <end position="1097"/>
    </location>
</feature>
<feature type="compositionally biased region" description="Basic and acidic residues" evidence="4">
    <location>
        <begin position="1329"/>
        <end position="1340"/>
    </location>
</feature>
<feature type="compositionally biased region" description="Low complexity" evidence="4">
    <location>
        <begin position="1758"/>
        <end position="1788"/>
    </location>
</feature>
<dbReference type="CDD" id="cd21212">
    <property type="entry name" value="CH_NAV2-like"/>
    <property type="match status" value="1"/>
</dbReference>
<feature type="compositionally biased region" description="Low complexity" evidence="4">
    <location>
        <begin position="1053"/>
        <end position="1064"/>
    </location>
</feature>
<organism evidence="6 7">
    <name type="scientific">Lingula anatina</name>
    <name type="common">Brachiopod</name>
    <name type="synonym">Lingula unguis</name>
    <dbReference type="NCBI Taxonomy" id="7574"/>
    <lineage>
        <taxon>Eukaryota</taxon>
        <taxon>Metazoa</taxon>
        <taxon>Spiralia</taxon>
        <taxon>Lophotrochozoa</taxon>
        <taxon>Brachiopoda</taxon>
        <taxon>Linguliformea</taxon>
        <taxon>Lingulata</taxon>
        <taxon>Lingulida</taxon>
        <taxon>Linguloidea</taxon>
        <taxon>Lingulidae</taxon>
        <taxon>Lingula</taxon>
    </lineage>
</organism>
<dbReference type="Gene3D" id="3.40.50.300">
    <property type="entry name" value="P-loop containing nucleotide triphosphate hydrolases"/>
    <property type="match status" value="1"/>
</dbReference>
<feature type="compositionally biased region" description="Polar residues" evidence="4">
    <location>
        <begin position="1301"/>
        <end position="1312"/>
    </location>
</feature>
<feature type="compositionally biased region" description="Low complexity" evidence="4">
    <location>
        <begin position="329"/>
        <end position="340"/>
    </location>
</feature>
<dbReference type="InterPro" id="IPR003593">
    <property type="entry name" value="AAA+_ATPase"/>
</dbReference>
<dbReference type="SUPFAM" id="SSF47576">
    <property type="entry name" value="Calponin-homology domain, CH-domain"/>
    <property type="match status" value="1"/>
</dbReference>
<feature type="compositionally biased region" description="Polar residues" evidence="4">
    <location>
        <begin position="1737"/>
        <end position="1757"/>
    </location>
</feature>
<sequence length="2472" mass="262702">MTMSERNMARKVQVTVGKQTKTGETAKTVQIYTDWANHYLEKNKQKRLITDLQHDITDGVLLADVIEAVTNQKVQDIKQKPRTSSQMIENLNTCLTFLAHLGVNVEGLSAKDIKDGNLKAILGLFFSLSRFKQQQKQQQQQQQQQQVVTNTSSTTRQDSGKAAQANGGDMLSRLPSPFKSSSKGSMTKEAHHLNGEIPSNLNRTRGTSKAATNNNTITSGSSLPTSKTSNLRESGTTRSTSPGVTSNIPIPGGRGLTGSRTQTSDKNANRLPTSTSTSSASSGSSLGKGTKGVSLGAQKSAVSGNKNSMLDKFKFFNSKDKSKSGVNKSVSRSTTSSSNKSDSDRSSHRSSTGSGGDGSSSIVSDDPKGVPKPAGKVVKKTIGRSGVGAVRSPSSSKVSEDRRTTPPNSGRVSPATSYKSTASAKSDRTSASARSGQSSPGSSRKSKIASLIPKNSTPGKVGKTSPVSSQTSIPTASTGIPKPGSVVGKSTKGASREDLKGPSSISNSNSSGAAAGGSTKTGLAAPHSRPLLGTSASLRASQRAKALAGGSKSSGSQLPPPGHMQGMQTFQQHQQQTPGKSLLDKTHADHNANTQTTSSSKVQARTVPTSTVQSSAQQNNSTAVPSAVGAGHKNASSAGSGHHHAGQGSTANHSIKTSSSQTNNVSATSSVSKSSGGTQTGSSSLAQPKMVSSGGTQTNLSALQKIHSQKSGIPKQNIEDSVKSKSNIPGRSSGSSSPALKRKDLNNVRSSPSYSMSSGDSSSGLKRSDSSSPSTSKSTTSSNDSVIYKPSSCDDMSGVESDSSPGRSQQSSNSRTTACVSNSESKQNAQNAQLSGVANSDSINSSSNTKVETTFSNDVKTESLGPSTESRQQGGTPPKQPSKETTIGEDLEGGAEDTVDIKPMQPLSRSYLKGLSGSGQKGPQGSGPINGQSVPHYLSTTSSRYGINKSLLDPVKVYANSQRRLGSNYGMSSDYSDYSDVECYADMTAGYMSDGDILKSNRIDDFSGYLSEGGASMYARRMQQRFREGMQAVRECMQKSAGLIDDDDDSFDDSSSISSGDISDTINEISTDENYSSPQHKTKGSKQGALTNGNTPPKSHGGIHGDPAMMAAGLPWRKYSDGSLGVTSGGMPRNEGPWIKQTDLKAGSPGAYGSLPRRPGMGLSRTYDRVDDILQNSAGSGGSPPGQGSPWLGQDGENGPNMFQRNQNGRASSGPVYGFRRPVSSTSVGSIGSNGSRASGRYSNAGMVGGPNYENIGPFTNGPHSPYASPNMLNGSKSVTDMNPDAFSSNSLDRRHRGLASSKTQSGLSTSNDRIDPDAYKSSTLGRRRPGDSTLRERLFGSRSSLTGGNKKDDEASTNKCNSTIISNPHATLSRRSDSGIPGSGKQGLPFMNDFLSPDYAQNHRGSGMYGTDPTSPAAWLRSAQNGMQQMSGTESMESLSSSSSIQAQIQQARALSLANAQILAHARGGGAAGDGGRVERSNSIKSSQSERGYPVNCQTNPDLPRTNSYGNLDNGGGPVSPTPSNSSQSSSRFTYPLTALSSSMYTSTPSSMVHSNSSHSNLPFGGLLAMAQLGNRNDELHGSSLSLQSSSSSIYSTAEEKQNAEIRKLKRELECATEKVSTLTNQLSTNAHVVAAFEQSLSNMTSRLQNLTCTAEAKDTDEILKTIEALRLQRALVRVARINMMSTDWKQAEDTELAELRATIEALKKQSTTLPFQQINLADAPLSPNSARRHASVSSTGSAYGGENATSGNGRISRQMSSESMSSLNSMSSACSATSQQSSTTDTESGKKKKKGKGGWLRSSFSKAFSRKKNKNGSVSDVEPDTASMRSADSVPNSPMVSTHMPHGIHMINGPNTPVTPSLSASGLYDGIDGAASGESVVKLKKQLREKDMKLTDIQLEALSSAHQLDQLRDTMNKMRDEMSSLKADNDRLQRMMNSKSLTSSQSSDLERERRSTGSLDRERKVGLGQHPSLEMLLSQESPDKTEGRKIAITVLLTPTGDIGKVTEASNQPEVVIGAIPVSGKMKWDMLDSIVRRMFREYVLRVDPVTNLGLNAESVLAYHIGEITRTKDSGLPELLPCGYLVGDTTTIQISLRGVYQNSVDAAAFETLIPKSIMQRYVSLLLEHRRIILCGPSGTGKTYLAQKMAEHLVIRSGKELSMGSIATFNVDHKSSKELRQYLANIADQCESSNVGDLPSVIILDNLHNVSSLGEVFNGFLSCKYQKCPYIIGTMNQSTCSTTNLQLHHNFRWVLCANHMEPVKGFLGRYLKRKLIEAEVTGIRNNDLVKIIEWMPKVWAHLNKFLETHSSSDVTIGPRLFLSCPMDVNGSQVWFTDLWNYSIVPYLLEAVREGIQLYGRRAPWEDPAEWVIDSYPWSKKDDGGDGPSLLRLRPEDVGYDSQGLPAGQKAPKSAAQSESEGDPLLNMLMRLQEAASYSSPQSQDSDSTSLDSHSSSLSSGIQDISNATVESTI</sequence>
<feature type="compositionally biased region" description="Low complexity" evidence="4">
    <location>
        <begin position="749"/>
        <end position="785"/>
    </location>
</feature>
<feature type="compositionally biased region" description="Polar residues" evidence="4">
    <location>
        <begin position="465"/>
        <end position="478"/>
    </location>
</feature>
<feature type="compositionally biased region" description="Polar residues" evidence="4">
    <location>
        <begin position="258"/>
        <end position="272"/>
    </location>
</feature>
<feature type="compositionally biased region" description="Polar residues" evidence="4">
    <location>
        <begin position="1829"/>
        <end position="1842"/>
    </location>
</feature>
<dbReference type="PROSITE" id="PS50021">
    <property type="entry name" value="CH"/>
    <property type="match status" value="1"/>
</dbReference>
<proteinExistence type="inferred from homology"/>
<feature type="domain" description="Calponin-homology (CH)" evidence="5">
    <location>
        <begin position="26"/>
        <end position="133"/>
    </location>
</feature>
<dbReference type="SMART" id="SM00382">
    <property type="entry name" value="AAA"/>
    <property type="match status" value="1"/>
</dbReference>
<feature type="compositionally biased region" description="Low complexity" evidence="4">
    <location>
        <begin position="273"/>
        <end position="296"/>
    </location>
</feature>
<feature type="compositionally biased region" description="Polar residues" evidence="4">
    <location>
        <begin position="147"/>
        <end position="157"/>
    </location>
</feature>
<feature type="region of interest" description="Disordered" evidence="4">
    <location>
        <begin position="1130"/>
        <end position="1243"/>
    </location>
</feature>
<feature type="compositionally biased region" description="Polar residues" evidence="4">
    <location>
        <begin position="1065"/>
        <end position="1079"/>
    </location>
</feature>
<dbReference type="CDD" id="cd00009">
    <property type="entry name" value="AAA"/>
    <property type="match status" value="1"/>
</dbReference>
<feature type="compositionally biased region" description="Low complexity" evidence="4">
    <location>
        <begin position="657"/>
        <end position="684"/>
    </location>
</feature>
<feature type="compositionally biased region" description="Low complexity" evidence="4">
    <location>
        <begin position="563"/>
        <end position="577"/>
    </location>
</feature>
<protein>
    <submittedName>
        <fullName evidence="7">Neuron navigator 2 isoform X1</fullName>
    </submittedName>
</protein>
<feature type="compositionally biased region" description="Acidic residues" evidence="4">
    <location>
        <begin position="887"/>
        <end position="898"/>
    </location>
</feature>
<feature type="compositionally biased region" description="Low complexity" evidence="4">
    <location>
        <begin position="1523"/>
        <end position="1532"/>
    </location>
</feature>
<feature type="compositionally biased region" description="Basic and acidic residues" evidence="4">
    <location>
        <begin position="1950"/>
        <end position="1967"/>
    </location>
</feature>
<keyword evidence="6" id="KW-1185">Reference proteome</keyword>
<dbReference type="FunCoup" id="A0A1S3J6A5">
    <property type="interactions" value="500"/>
</dbReference>
<dbReference type="InterPro" id="IPR003959">
    <property type="entry name" value="ATPase_AAA_core"/>
</dbReference>
<dbReference type="FunFam" id="3.40.50.300:FF:000316">
    <property type="entry name" value="Putative neuron navigator 3"/>
    <property type="match status" value="1"/>
</dbReference>
<feature type="compositionally biased region" description="Low complexity" evidence="4">
    <location>
        <begin position="801"/>
        <end position="815"/>
    </location>
</feature>
<feature type="region of interest" description="Disordered" evidence="4">
    <location>
        <begin position="1261"/>
        <end position="1390"/>
    </location>
</feature>
<dbReference type="Proteomes" id="UP000085678">
    <property type="component" value="Unplaced"/>
</dbReference>
<feature type="compositionally biased region" description="Low complexity" evidence="4">
    <location>
        <begin position="629"/>
        <end position="640"/>
    </location>
</feature>
<comment type="similarity">
    <text evidence="1">Belongs to the Nav/unc-53 family.</text>
</comment>
<dbReference type="SUPFAM" id="SSF52540">
    <property type="entry name" value="P-loop containing nucleoside triphosphate hydrolases"/>
    <property type="match status" value="1"/>
</dbReference>
<feature type="compositionally biased region" description="Polar residues" evidence="4">
    <location>
        <begin position="1201"/>
        <end position="1211"/>
    </location>
</feature>
<dbReference type="OrthoDB" id="2161974at2759"/>
<feature type="compositionally biased region" description="Gly residues" evidence="4">
    <location>
        <begin position="916"/>
        <end position="925"/>
    </location>
</feature>
<dbReference type="InterPro" id="IPR027417">
    <property type="entry name" value="P-loop_NTPase"/>
</dbReference>
<evidence type="ECO:0000256" key="4">
    <source>
        <dbReference type="SAM" id="MobiDB-lite"/>
    </source>
</evidence>
<evidence type="ECO:0000256" key="2">
    <source>
        <dbReference type="ARBA" id="ARBA00023054"/>
    </source>
</evidence>
<evidence type="ECO:0000256" key="3">
    <source>
        <dbReference type="SAM" id="Coils"/>
    </source>
</evidence>
<feature type="compositionally biased region" description="Polar residues" evidence="4">
    <location>
        <begin position="197"/>
        <end position="248"/>
    </location>
</feature>
<dbReference type="GO" id="GO:0016887">
    <property type="term" value="F:ATP hydrolysis activity"/>
    <property type="evidence" value="ECO:0007669"/>
    <property type="project" value="InterPro"/>
</dbReference>
<keyword evidence="2 3" id="KW-0175">Coiled coil</keyword>
<dbReference type="GeneID" id="106170586"/>
<feature type="compositionally biased region" description="Low complexity" evidence="4">
    <location>
        <begin position="413"/>
        <end position="443"/>
    </location>
</feature>
<feature type="region of interest" description="Disordered" evidence="4">
    <location>
        <begin position="1468"/>
        <end position="1533"/>
    </location>
</feature>
<feature type="compositionally biased region" description="Low complexity" evidence="4">
    <location>
        <begin position="2435"/>
        <end position="2464"/>
    </location>
</feature>
<feature type="coiled-coil region" evidence="3">
    <location>
        <begin position="1600"/>
        <end position="1627"/>
    </location>
</feature>
<dbReference type="Pfam" id="PF23092">
    <property type="entry name" value="Ubiquitin_6"/>
    <property type="match status" value="1"/>
</dbReference>
<dbReference type="Gene3D" id="1.10.418.10">
    <property type="entry name" value="Calponin-like domain"/>
    <property type="match status" value="1"/>
</dbReference>
<evidence type="ECO:0000256" key="1">
    <source>
        <dbReference type="ARBA" id="ARBA00006255"/>
    </source>
</evidence>
<feature type="compositionally biased region" description="Polar residues" evidence="4">
    <location>
        <begin position="1223"/>
        <end position="1237"/>
    </location>
</feature>
<evidence type="ECO:0000259" key="5">
    <source>
        <dbReference type="PROSITE" id="PS50021"/>
    </source>
</evidence>
<dbReference type="RefSeq" id="XP_013405947.1">
    <property type="nucleotide sequence ID" value="XM_013550493.1"/>
</dbReference>
<evidence type="ECO:0000313" key="6">
    <source>
        <dbReference type="Proteomes" id="UP000085678"/>
    </source>
</evidence>
<dbReference type="STRING" id="7574.A0A1S3J6A5"/>
<feature type="compositionally biased region" description="Basic and acidic residues" evidence="4">
    <location>
        <begin position="309"/>
        <end position="323"/>
    </location>
</feature>
<dbReference type="Pfam" id="PF00004">
    <property type="entry name" value="AAA"/>
    <property type="match status" value="1"/>
</dbReference>
<dbReference type="Pfam" id="PF25408">
    <property type="entry name" value="AAA_lid_NAV1"/>
    <property type="match status" value="1"/>
</dbReference>
<dbReference type="InterPro" id="IPR057126">
    <property type="entry name" value="NAV1-like_ubiquitin-like"/>
</dbReference>
<gene>
    <name evidence="7" type="primary">LOC106170586</name>
</gene>
<dbReference type="KEGG" id="lak:106170586"/>
<evidence type="ECO:0000313" key="7">
    <source>
        <dbReference type="RefSeq" id="XP_013405947.1"/>
    </source>
</evidence>
<feature type="compositionally biased region" description="Polar residues" evidence="4">
    <location>
        <begin position="693"/>
        <end position="702"/>
    </location>
</feature>
<dbReference type="GO" id="GO:0022008">
    <property type="term" value="P:neurogenesis"/>
    <property type="evidence" value="ECO:0007669"/>
    <property type="project" value="InterPro"/>
</dbReference>
<dbReference type="InParanoid" id="A0A1S3J6A5"/>
<name>A0A1S3J6A5_LINAN</name>
<feature type="compositionally biased region" description="Polar residues" evidence="4">
    <location>
        <begin position="816"/>
        <end position="875"/>
    </location>
</feature>
<feature type="region of interest" description="Disordered" evidence="4">
    <location>
        <begin position="1726"/>
        <end position="1844"/>
    </location>
</feature>
<dbReference type="SMART" id="SM00033">
    <property type="entry name" value="CH"/>
    <property type="match status" value="1"/>
</dbReference>
<feature type="compositionally biased region" description="Low complexity" evidence="4">
    <location>
        <begin position="544"/>
        <end position="556"/>
    </location>
</feature>
<dbReference type="PANTHER" id="PTHR12784:SF28">
    <property type="entry name" value="PROTEIN SICKIE"/>
    <property type="match status" value="1"/>
</dbReference>
<feature type="compositionally biased region" description="Polar residues" evidence="4">
    <location>
        <begin position="1358"/>
        <end position="1371"/>
    </location>
</feature>
<feature type="compositionally biased region" description="Polar residues" evidence="4">
    <location>
        <begin position="1484"/>
        <end position="1512"/>
    </location>
</feature>
<feature type="region of interest" description="Disordered" evidence="4">
    <location>
        <begin position="2381"/>
        <end position="2472"/>
    </location>
</feature>
<dbReference type="Pfam" id="PF00307">
    <property type="entry name" value="CH"/>
    <property type="match status" value="1"/>
</dbReference>
<feature type="compositionally biased region" description="Low complexity" evidence="4">
    <location>
        <begin position="724"/>
        <end position="738"/>
    </location>
</feature>
<feature type="compositionally biased region" description="Polar residues" evidence="4">
    <location>
        <begin position="591"/>
        <end position="624"/>
    </location>
</feature>
<feature type="compositionally biased region" description="Low complexity" evidence="4">
    <location>
        <begin position="1940"/>
        <end position="1949"/>
    </location>
</feature>
<feature type="region of interest" description="Disordered" evidence="4">
    <location>
        <begin position="1043"/>
        <end position="1109"/>
    </location>
</feature>
<dbReference type="InterPro" id="IPR057568">
    <property type="entry name" value="CortBP2_NAV1-like_AAA_lid"/>
</dbReference>
<dbReference type="InterPro" id="IPR001715">
    <property type="entry name" value="CH_dom"/>
</dbReference>